<sequence length="24" mass="2768">MMPIVIESVPVNYFIKWISSNVNS</sequence>
<dbReference type="EMBL" id="EU493808">
    <property type="protein sequence ID" value="ACC94949.1"/>
    <property type="molecule type" value="Genomic_DNA"/>
</dbReference>
<organism evidence="1">
    <name type="scientific">Scaptomyza frustulifera</name>
    <dbReference type="NCBI Taxonomy" id="504601"/>
    <lineage>
        <taxon>Eukaryota</taxon>
        <taxon>Metazoa</taxon>
        <taxon>Ecdysozoa</taxon>
        <taxon>Arthropoda</taxon>
        <taxon>Hexapoda</taxon>
        <taxon>Insecta</taxon>
        <taxon>Pterygota</taxon>
        <taxon>Neoptera</taxon>
        <taxon>Endopterygota</taxon>
        <taxon>Diptera</taxon>
        <taxon>Brachycera</taxon>
        <taxon>Muscomorpha</taxon>
        <taxon>Ephydroidea</taxon>
        <taxon>Drosophilidae</taxon>
        <taxon>Scaptomyza</taxon>
    </lineage>
</organism>
<geneLocation type="mitochondrion" evidence="1"/>
<keyword evidence="1" id="KW-0496">Mitochondrion</keyword>
<reference evidence="1" key="1">
    <citation type="journal article" date="2008" name="Biol. Lett.">
        <title>Out of Hawaii: the origin and biogeography of the genus Scaptomyza (Diptera: Drosophilidae).</title>
        <authorList>
            <person name="O'Grady P.M."/>
            <person name="DeSalle R."/>
        </authorList>
    </citation>
    <scope>NUCLEOTIDE SEQUENCE</scope>
</reference>
<dbReference type="AlphaFoldDB" id="B2LA38"/>
<gene>
    <name evidence="1" type="primary">COII</name>
</gene>
<reference evidence="1" key="2">
    <citation type="submission" date="2008-02" db="EMBL/GenBank/DDBJ databases">
        <authorList>
            <person name="O'Grady P.M."/>
            <person name="DeSalle R."/>
        </authorList>
    </citation>
    <scope>NUCLEOTIDE SEQUENCE</scope>
</reference>
<proteinExistence type="predicted"/>
<accession>B2LA38</accession>
<evidence type="ECO:0000313" key="1">
    <source>
        <dbReference type="EMBL" id="ACC94949.1"/>
    </source>
</evidence>
<protein>
    <submittedName>
        <fullName evidence="1">Cytochrome c oxidase subunit II</fullName>
    </submittedName>
</protein>
<name>B2LA38_9MUSC</name>